<feature type="region of interest" description="Disordered" evidence="1">
    <location>
        <begin position="61"/>
        <end position="86"/>
    </location>
</feature>
<protein>
    <submittedName>
        <fullName evidence="2">Uncharacterized protein</fullName>
    </submittedName>
</protein>
<gene>
    <name evidence="2" type="ORF">EVAR_42050_1</name>
</gene>
<dbReference type="Proteomes" id="UP000299102">
    <property type="component" value="Unassembled WGS sequence"/>
</dbReference>
<reference evidence="2 3" key="1">
    <citation type="journal article" date="2019" name="Commun. Biol.">
        <title>The bagworm genome reveals a unique fibroin gene that provides high tensile strength.</title>
        <authorList>
            <person name="Kono N."/>
            <person name="Nakamura H."/>
            <person name="Ohtoshi R."/>
            <person name="Tomita M."/>
            <person name="Numata K."/>
            <person name="Arakawa K."/>
        </authorList>
    </citation>
    <scope>NUCLEOTIDE SEQUENCE [LARGE SCALE GENOMIC DNA]</scope>
</reference>
<evidence type="ECO:0000313" key="3">
    <source>
        <dbReference type="Proteomes" id="UP000299102"/>
    </source>
</evidence>
<name>A0A4C1XTD2_EUMVA</name>
<accession>A0A4C1XTD2</accession>
<evidence type="ECO:0000313" key="2">
    <source>
        <dbReference type="EMBL" id="GBP67171.1"/>
    </source>
</evidence>
<feature type="compositionally biased region" description="Pro residues" evidence="1">
    <location>
        <begin position="67"/>
        <end position="78"/>
    </location>
</feature>
<dbReference type="EMBL" id="BGZK01000975">
    <property type="protein sequence ID" value="GBP67171.1"/>
    <property type="molecule type" value="Genomic_DNA"/>
</dbReference>
<keyword evidence="3" id="KW-1185">Reference proteome</keyword>
<organism evidence="2 3">
    <name type="scientific">Eumeta variegata</name>
    <name type="common">Bagworm moth</name>
    <name type="synonym">Eumeta japonica</name>
    <dbReference type="NCBI Taxonomy" id="151549"/>
    <lineage>
        <taxon>Eukaryota</taxon>
        <taxon>Metazoa</taxon>
        <taxon>Ecdysozoa</taxon>
        <taxon>Arthropoda</taxon>
        <taxon>Hexapoda</taxon>
        <taxon>Insecta</taxon>
        <taxon>Pterygota</taxon>
        <taxon>Neoptera</taxon>
        <taxon>Endopterygota</taxon>
        <taxon>Lepidoptera</taxon>
        <taxon>Glossata</taxon>
        <taxon>Ditrysia</taxon>
        <taxon>Tineoidea</taxon>
        <taxon>Psychidae</taxon>
        <taxon>Oiketicinae</taxon>
        <taxon>Eumeta</taxon>
    </lineage>
</organism>
<sequence length="86" mass="9342">MYGTDIKEEPNWKHPKPMSLHAYSSAARRGVRGAAGGARPPDTALFTLPRDVITPMRIYKDLQSGRTPPPSVHYPPPVAKSHGGPV</sequence>
<comment type="caution">
    <text evidence="2">The sequence shown here is derived from an EMBL/GenBank/DDBJ whole genome shotgun (WGS) entry which is preliminary data.</text>
</comment>
<proteinExistence type="predicted"/>
<dbReference type="AlphaFoldDB" id="A0A4C1XTD2"/>
<evidence type="ECO:0000256" key="1">
    <source>
        <dbReference type="SAM" id="MobiDB-lite"/>
    </source>
</evidence>